<feature type="transmembrane region" description="Helical" evidence="7">
    <location>
        <begin position="65"/>
        <end position="86"/>
    </location>
</feature>
<dbReference type="GO" id="GO:0005886">
    <property type="term" value="C:plasma membrane"/>
    <property type="evidence" value="ECO:0007669"/>
    <property type="project" value="UniProtKB-SubCell"/>
</dbReference>
<evidence type="ECO:0000256" key="3">
    <source>
        <dbReference type="ARBA" id="ARBA00022475"/>
    </source>
</evidence>
<dbReference type="InterPro" id="IPR035906">
    <property type="entry name" value="MetI-like_sf"/>
</dbReference>
<dbReference type="Proteomes" id="UP000703315">
    <property type="component" value="Unassembled WGS sequence"/>
</dbReference>
<feature type="transmembrane region" description="Helical" evidence="7">
    <location>
        <begin position="124"/>
        <end position="140"/>
    </location>
</feature>
<keyword evidence="5 7" id="KW-1133">Transmembrane helix</keyword>
<dbReference type="GO" id="GO:0055085">
    <property type="term" value="P:transmembrane transport"/>
    <property type="evidence" value="ECO:0007669"/>
    <property type="project" value="InterPro"/>
</dbReference>
<dbReference type="EMBL" id="DYXC01000025">
    <property type="protein sequence ID" value="HJF13466.1"/>
    <property type="molecule type" value="Genomic_DNA"/>
</dbReference>
<reference evidence="9" key="2">
    <citation type="submission" date="2021-09" db="EMBL/GenBank/DDBJ databases">
        <authorList>
            <person name="Gilroy R."/>
        </authorList>
    </citation>
    <scope>NUCLEOTIDE SEQUENCE</scope>
    <source>
        <strain evidence="9">ChiHjej13B12-14962</strain>
    </source>
</reference>
<evidence type="ECO:0000256" key="2">
    <source>
        <dbReference type="ARBA" id="ARBA00022448"/>
    </source>
</evidence>
<evidence type="ECO:0000256" key="4">
    <source>
        <dbReference type="ARBA" id="ARBA00022692"/>
    </source>
</evidence>
<protein>
    <submittedName>
        <fullName evidence="9">ABC transporter permease</fullName>
    </submittedName>
</protein>
<dbReference type="RefSeq" id="WP_369681027.1">
    <property type="nucleotide sequence ID" value="NZ_DYXC01000025.1"/>
</dbReference>
<gene>
    <name evidence="9" type="ORF">K8V32_01510</name>
</gene>
<dbReference type="AlphaFoldDB" id="A0A921FMG9"/>
<dbReference type="PANTHER" id="PTHR30151:SF0">
    <property type="entry name" value="ABC TRANSPORTER PERMEASE PROTEIN MJ0413-RELATED"/>
    <property type="match status" value="1"/>
</dbReference>
<evidence type="ECO:0000313" key="10">
    <source>
        <dbReference type="Proteomes" id="UP000703315"/>
    </source>
</evidence>
<feature type="domain" description="ABC transmembrane type-1" evidence="8">
    <location>
        <begin position="76"/>
        <end position="159"/>
    </location>
</feature>
<comment type="caution">
    <text evidence="9">The sequence shown here is derived from an EMBL/GenBank/DDBJ whole genome shotgun (WGS) entry which is preliminary data.</text>
</comment>
<keyword evidence="3" id="KW-1003">Cell membrane</keyword>
<reference evidence="9" key="1">
    <citation type="journal article" date="2021" name="PeerJ">
        <title>Extensive microbial diversity within the chicken gut microbiome revealed by metagenomics and culture.</title>
        <authorList>
            <person name="Gilroy R."/>
            <person name="Ravi A."/>
            <person name="Getino M."/>
            <person name="Pursley I."/>
            <person name="Horton D.L."/>
            <person name="Alikhan N.F."/>
            <person name="Baker D."/>
            <person name="Gharbi K."/>
            <person name="Hall N."/>
            <person name="Watson M."/>
            <person name="Adriaenssens E.M."/>
            <person name="Foster-Nyarko E."/>
            <person name="Jarju S."/>
            <person name="Secka A."/>
            <person name="Antonio M."/>
            <person name="Oren A."/>
            <person name="Chaudhuri R.R."/>
            <person name="La Ragione R."/>
            <person name="Hildebrand F."/>
            <person name="Pallen M.J."/>
        </authorList>
    </citation>
    <scope>NUCLEOTIDE SEQUENCE</scope>
    <source>
        <strain evidence="9">ChiHjej13B12-14962</strain>
    </source>
</reference>
<dbReference type="Gene3D" id="1.10.3720.10">
    <property type="entry name" value="MetI-like"/>
    <property type="match status" value="1"/>
</dbReference>
<keyword evidence="2" id="KW-0813">Transport</keyword>
<dbReference type="PANTHER" id="PTHR30151">
    <property type="entry name" value="ALKANE SULFONATE ABC TRANSPORTER-RELATED, MEMBRANE SUBUNIT"/>
    <property type="match status" value="1"/>
</dbReference>
<sequence length="163" mass="17875">MKLRKTSLVALEIITPLLLLALWWVLSANSESAYNPPLSEIMARFGENWFGERFFSDLLPSLGRMFGGFFLAVIIGTGIGSIVGLSKIARRLTSPIVSFLRSIPGAALLPPAVLLLGIGNEMKISVIAFICIWPIMLNTIDGIDETHATMTNTARVLQIRGYR</sequence>
<dbReference type="Pfam" id="PF00528">
    <property type="entry name" value="BPD_transp_1"/>
    <property type="match status" value="1"/>
</dbReference>
<accession>A0A921FMG9</accession>
<comment type="subcellular location">
    <subcellularLocation>
        <location evidence="1">Cell membrane</location>
        <topology evidence="1">Multi-pass membrane protein</topology>
    </subcellularLocation>
</comment>
<feature type="non-terminal residue" evidence="9">
    <location>
        <position position="163"/>
    </location>
</feature>
<keyword evidence="6 7" id="KW-0472">Membrane</keyword>
<evidence type="ECO:0000259" key="8">
    <source>
        <dbReference type="Pfam" id="PF00528"/>
    </source>
</evidence>
<evidence type="ECO:0000256" key="7">
    <source>
        <dbReference type="SAM" id="Phobius"/>
    </source>
</evidence>
<keyword evidence="4 7" id="KW-0812">Transmembrane</keyword>
<organism evidence="9 10">
    <name type="scientific">Enteractinococcus helveticum</name>
    <dbReference type="NCBI Taxonomy" id="1837282"/>
    <lineage>
        <taxon>Bacteria</taxon>
        <taxon>Bacillati</taxon>
        <taxon>Actinomycetota</taxon>
        <taxon>Actinomycetes</taxon>
        <taxon>Micrococcales</taxon>
        <taxon>Micrococcaceae</taxon>
    </lineage>
</organism>
<dbReference type="SUPFAM" id="SSF161098">
    <property type="entry name" value="MetI-like"/>
    <property type="match status" value="1"/>
</dbReference>
<feature type="transmembrane region" description="Helical" evidence="7">
    <location>
        <begin position="98"/>
        <end position="118"/>
    </location>
</feature>
<evidence type="ECO:0000313" key="9">
    <source>
        <dbReference type="EMBL" id="HJF13466.1"/>
    </source>
</evidence>
<evidence type="ECO:0000256" key="6">
    <source>
        <dbReference type="ARBA" id="ARBA00023136"/>
    </source>
</evidence>
<evidence type="ECO:0000256" key="5">
    <source>
        <dbReference type="ARBA" id="ARBA00022989"/>
    </source>
</evidence>
<evidence type="ECO:0000256" key="1">
    <source>
        <dbReference type="ARBA" id="ARBA00004651"/>
    </source>
</evidence>
<feature type="transmembrane region" description="Helical" evidence="7">
    <location>
        <begin position="7"/>
        <end position="26"/>
    </location>
</feature>
<name>A0A921FMG9_9MICC</name>
<dbReference type="InterPro" id="IPR000515">
    <property type="entry name" value="MetI-like"/>
</dbReference>
<proteinExistence type="predicted"/>